<proteinExistence type="predicted"/>
<protein>
    <submittedName>
        <fullName evidence="3">Peptidase</fullName>
    </submittedName>
</protein>
<feature type="transmembrane region" description="Helical" evidence="1">
    <location>
        <begin position="138"/>
        <end position="168"/>
    </location>
</feature>
<evidence type="ECO:0000313" key="4">
    <source>
        <dbReference type="Proteomes" id="UP000229081"/>
    </source>
</evidence>
<dbReference type="PANTHER" id="PTHR34219:SF3">
    <property type="entry name" value="BLL7967 PROTEIN"/>
    <property type="match status" value="1"/>
</dbReference>
<feature type="transmembrane region" description="Helical" evidence="1">
    <location>
        <begin position="189"/>
        <end position="214"/>
    </location>
</feature>
<evidence type="ECO:0000256" key="1">
    <source>
        <dbReference type="SAM" id="Phobius"/>
    </source>
</evidence>
<dbReference type="OrthoDB" id="7626573at2"/>
<feature type="domain" description="PepSY" evidence="2">
    <location>
        <begin position="245"/>
        <end position="307"/>
    </location>
</feature>
<dbReference type="Proteomes" id="UP000229081">
    <property type="component" value="Chromosome"/>
</dbReference>
<organism evidence="3 4">
    <name type="scientific">Sphingomonas psychrotolerans</name>
    <dbReference type="NCBI Taxonomy" id="1327635"/>
    <lineage>
        <taxon>Bacteria</taxon>
        <taxon>Pseudomonadati</taxon>
        <taxon>Pseudomonadota</taxon>
        <taxon>Alphaproteobacteria</taxon>
        <taxon>Sphingomonadales</taxon>
        <taxon>Sphingomonadaceae</taxon>
        <taxon>Sphingomonas</taxon>
    </lineage>
</organism>
<name>A0A2K8MT61_9SPHN</name>
<dbReference type="EMBL" id="CP024923">
    <property type="protein sequence ID" value="ATY34711.1"/>
    <property type="molecule type" value="Genomic_DNA"/>
</dbReference>
<sequence>MTGPARRAWVQFHLWIGLTLGGLFALLGLSGSALVFYRGIDAGMHPPVHAAPGAQPARWEDVFGALRAANPALQGAWRIEVQPGGGAVPARYMQTPQAAKRGFAPLLAWVDPGAMRIVRQQGWGEGGMTWVYDLHYRLLAGSAGAGIVGVAGLLALLLLASGLCLWWPAAARLRGALAPKPHAAPQRRVYDIHSLSGVYGLVLLAVVTATGALLDLPDQVKPLLSSVSALHRPPVLHSAPGISRIAVDAAVAIAARRFPHARLAWIETPDGPGGVYRINLAQPHEPSQRFPRTNVWIDQYSGRVLAVRDPRFDSWGDKALNWLHPLHNGEAFGLAGRMLVFVSGLLPALLFVTGILRWRHKARAHRLAKARRIPIRYVPKGQPDLA</sequence>
<evidence type="ECO:0000259" key="2">
    <source>
        <dbReference type="Pfam" id="PF03413"/>
    </source>
</evidence>
<dbReference type="KEGG" id="sphc:CVN68_17540"/>
<keyword evidence="1" id="KW-0812">Transmembrane</keyword>
<keyword evidence="1" id="KW-1133">Transmembrane helix</keyword>
<keyword evidence="1" id="KW-0472">Membrane</keyword>
<evidence type="ECO:0000313" key="3">
    <source>
        <dbReference type="EMBL" id="ATY34711.1"/>
    </source>
</evidence>
<dbReference type="Pfam" id="PF03413">
    <property type="entry name" value="PepSY"/>
    <property type="match status" value="1"/>
</dbReference>
<dbReference type="Pfam" id="PF03929">
    <property type="entry name" value="PepSY_TM"/>
    <property type="match status" value="1"/>
</dbReference>
<dbReference type="InterPro" id="IPR005625">
    <property type="entry name" value="PepSY-ass_TM"/>
</dbReference>
<dbReference type="RefSeq" id="WP_100284498.1">
    <property type="nucleotide sequence ID" value="NZ_CP024923.1"/>
</dbReference>
<feature type="transmembrane region" description="Helical" evidence="1">
    <location>
        <begin position="334"/>
        <end position="356"/>
    </location>
</feature>
<dbReference type="InterPro" id="IPR025711">
    <property type="entry name" value="PepSY"/>
</dbReference>
<dbReference type="PANTHER" id="PTHR34219">
    <property type="entry name" value="IRON-REGULATED INNER MEMBRANE PROTEIN-RELATED"/>
    <property type="match status" value="1"/>
</dbReference>
<keyword evidence="4" id="KW-1185">Reference proteome</keyword>
<feature type="transmembrane region" description="Helical" evidence="1">
    <location>
        <begin position="12"/>
        <end position="37"/>
    </location>
</feature>
<reference evidence="3 4" key="1">
    <citation type="submission" date="2017-11" db="EMBL/GenBank/DDBJ databases">
        <title>Complete genome sequence of Sphingomonas sp. Strain Cra20, a psychrotolerant potential plant growth promoting rhizobacteria.</title>
        <authorList>
            <person name="Luo Y."/>
        </authorList>
    </citation>
    <scope>NUCLEOTIDE SEQUENCE [LARGE SCALE GENOMIC DNA]</scope>
    <source>
        <strain evidence="3 4">Cra20</strain>
    </source>
</reference>
<accession>A0A2K8MT61</accession>
<gene>
    <name evidence="3" type="ORF">CVN68_17540</name>
</gene>
<dbReference type="AlphaFoldDB" id="A0A2K8MT61"/>